<proteinExistence type="predicted"/>
<reference evidence="1" key="1">
    <citation type="submission" date="2021-01" db="EMBL/GenBank/DDBJ databases">
        <authorList>
            <person name="Corre E."/>
            <person name="Pelletier E."/>
            <person name="Niang G."/>
            <person name="Scheremetjew M."/>
            <person name="Finn R."/>
            <person name="Kale V."/>
            <person name="Holt S."/>
            <person name="Cochrane G."/>
            <person name="Meng A."/>
            <person name="Brown T."/>
            <person name="Cohen L."/>
        </authorList>
    </citation>
    <scope>NUCLEOTIDE SEQUENCE</scope>
    <source>
        <strain evidence="1">CCMP1320</strain>
    </source>
</reference>
<sequence length="213" mass="23742">MVGKIASKSTTDASIKMSREVFWDDFDGNAIGVDVGVKSLGMQQYGGITCKQVLHLRQPRSRSRRGRPFEELSALSPACYEENSRDDDADWKSRGSYKVPQRGRAQKWDRSKDAEDYTVEMAGKDGPAVREELRWLCSCVSALRYLHELEHDLACMCVCCVAFVHVCTCVCLGVCARAHLCMHEQTSTHVHTCKCWLCLSCTGGPSYSSSSRA</sequence>
<dbReference type="AlphaFoldDB" id="A0A7S3VKA3"/>
<dbReference type="EMBL" id="HBIP01008000">
    <property type="protein sequence ID" value="CAE0489256.1"/>
    <property type="molecule type" value="Transcribed_RNA"/>
</dbReference>
<protein>
    <submittedName>
        <fullName evidence="1">Uncharacterized protein</fullName>
    </submittedName>
</protein>
<gene>
    <name evidence="1" type="ORF">DTER00134_LOCUS4327</name>
</gene>
<accession>A0A7S3VKA3</accession>
<organism evidence="1">
    <name type="scientific">Dunaliella tertiolecta</name>
    <name type="common">Green alga</name>
    <dbReference type="NCBI Taxonomy" id="3047"/>
    <lineage>
        <taxon>Eukaryota</taxon>
        <taxon>Viridiplantae</taxon>
        <taxon>Chlorophyta</taxon>
        <taxon>core chlorophytes</taxon>
        <taxon>Chlorophyceae</taxon>
        <taxon>CS clade</taxon>
        <taxon>Chlamydomonadales</taxon>
        <taxon>Dunaliellaceae</taxon>
        <taxon>Dunaliella</taxon>
    </lineage>
</organism>
<evidence type="ECO:0000313" key="1">
    <source>
        <dbReference type="EMBL" id="CAE0489256.1"/>
    </source>
</evidence>
<name>A0A7S3VKA3_DUNTE</name>